<keyword evidence="1" id="KW-1133">Transmembrane helix</keyword>
<feature type="transmembrane region" description="Helical" evidence="1">
    <location>
        <begin position="6"/>
        <end position="25"/>
    </location>
</feature>
<comment type="caution">
    <text evidence="2">The sequence shown here is derived from an EMBL/GenBank/DDBJ whole genome shotgun (WGS) entry which is preliminary data.</text>
</comment>
<protein>
    <submittedName>
        <fullName evidence="2">Uncharacterized protein</fullName>
    </submittedName>
</protein>
<keyword evidence="1" id="KW-0812">Transmembrane</keyword>
<proteinExistence type="predicted"/>
<evidence type="ECO:0000313" key="3">
    <source>
        <dbReference type="Proteomes" id="UP001424741"/>
    </source>
</evidence>
<sequence length="109" mass="12342">MFVSALLLIPLFLVIILALITLLFVGYKRKVVCGHANFKFTRKCLGWALLFFAFSVTMLGFGYFDDDLFGWVTVGQFLSWVAMVFVFRGLFEILALGDGITEKIPLSFK</sequence>
<accession>A0ABP9V201</accession>
<evidence type="ECO:0000313" key="2">
    <source>
        <dbReference type="EMBL" id="GAA5495939.1"/>
    </source>
</evidence>
<evidence type="ECO:0000256" key="1">
    <source>
        <dbReference type="SAM" id="Phobius"/>
    </source>
</evidence>
<feature type="transmembrane region" description="Helical" evidence="1">
    <location>
        <begin position="70"/>
        <end position="91"/>
    </location>
</feature>
<dbReference type="Proteomes" id="UP001424741">
    <property type="component" value="Unassembled WGS sequence"/>
</dbReference>
<dbReference type="EMBL" id="BAABRL010000006">
    <property type="protein sequence ID" value="GAA5495939.1"/>
    <property type="molecule type" value="Genomic_DNA"/>
</dbReference>
<keyword evidence="3" id="KW-1185">Reference proteome</keyword>
<name>A0ABP9V201_9BACT</name>
<gene>
    <name evidence="2" type="ORF">Rhal01_02120</name>
</gene>
<feature type="transmembrane region" description="Helical" evidence="1">
    <location>
        <begin position="45"/>
        <end position="64"/>
    </location>
</feature>
<dbReference type="RefSeq" id="WP_346188675.1">
    <property type="nucleotide sequence ID" value="NZ_BAABRL010000006.1"/>
</dbReference>
<reference evidence="2 3" key="1">
    <citation type="submission" date="2024-02" db="EMBL/GenBank/DDBJ databases">
        <title>Rubritalea halochordaticola NBRC 107102.</title>
        <authorList>
            <person name="Ichikawa N."/>
            <person name="Katano-Makiyama Y."/>
            <person name="Hidaka K."/>
        </authorList>
    </citation>
    <scope>NUCLEOTIDE SEQUENCE [LARGE SCALE GENOMIC DNA]</scope>
    <source>
        <strain evidence="2 3">NBRC 107102</strain>
    </source>
</reference>
<organism evidence="2 3">
    <name type="scientific">Rubritalea halochordaticola</name>
    <dbReference type="NCBI Taxonomy" id="714537"/>
    <lineage>
        <taxon>Bacteria</taxon>
        <taxon>Pseudomonadati</taxon>
        <taxon>Verrucomicrobiota</taxon>
        <taxon>Verrucomicrobiia</taxon>
        <taxon>Verrucomicrobiales</taxon>
        <taxon>Rubritaleaceae</taxon>
        <taxon>Rubritalea</taxon>
    </lineage>
</organism>
<keyword evidence="1" id="KW-0472">Membrane</keyword>